<feature type="repeat" description="WD" evidence="1">
    <location>
        <begin position="393"/>
        <end position="427"/>
    </location>
</feature>
<evidence type="ECO:0000313" key="4">
    <source>
        <dbReference type="Proteomes" id="UP000237144"/>
    </source>
</evidence>
<dbReference type="OrthoDB" id="6329284at2759"/>
<reference evidence="3 4" key="1">
    <citation type="journal article" date="2018" name="Front. Microbiol.">
        <title>Prospects for Fungal Bioremediation of Acidic Radioactive Waste Sites: Characterization and Genome Sequence of Rhodotorula taiwanensis MD1149.</title>
        <authorList>
            <person name="Tkavc R."/>
            <person name="Matrosova V.Y."/>
            <person name="Grichenko O.E."/>
            <person name="Gostincar C."/>
            <person name="Volpe R.P."/>
            <person name="Klimenkova P."/>
            <person name="Gaidamakova E.K."/>
            <person name="Zhou C.E."/>
            <person name="Stewart B.J."/>
            <person name="Lyman M.G."/>
            <person name="Malfatti S.A."/>
            <person name="Rubinfeld B."/>
            <person name="Courtot M."/>
            <person name="Singh J."/>
            <person name="Dalgard C.L."/>
            <person name="Hamilton T."/>
            <person name="Frey K.G."/>
            <person name="Gunde-Cimerman N."/>
            <person name="Dugan L."/>
            <person name="Daly M.J."/>
        </authorList>
    </citation>
    <scope>NUCLEOTIDE SEQUENCE [LARGE SCALE GENOMIC DNA]</scope>
    <source>
        <strain evidence="3 4">MD1149</strain>
    </source>
</reference>
<organism evidence="3 4">
    <name type="scientific">Rhodotorula taiwanensis</name>
    <dbReference type="NCBI Taxonomy" id="741276"/>
    <lineage>
        <taxon>Eukaryota</taxon>
        <taxon>Fungi</taxon>
        <taxon>Dikarya</taxon>
        <taxon>Basidiomycota</taxon>
        <taxon>Pucciniomycotina</taxon>
        <taxon>Microbotryomycetes</taxon>
        <taxon>Sporidiobolales</taxon>
        <taxon>Sporidiobolaceae</taxon>
        <taxon>Rhodotorula</taxon>
    </lineage>
</organism>
<accession>A0A2S5BA54</accession>
<feature type="region of interest" description="Disordered" evidence="2">
    <location>
        <begin position="1"/>
        <end position="96"/>
    </location>
</feature>
<name>A0A2S5BA54_9BASI</name>
<dbReference type="InterPro" id="IPR051859">
    <property type="entry name" value="DCAF"/>
</dbReference>
<dbReference type="GO" id="GO:0043161">
    <property type="term" value="P:proteasome-mediated ubiquitin-dependent protein catabolic process"/>
    <property type="evidence" value="ECO:0007669"/>
    <property type="project" value="TreeGrafter"/>
</dbReference>
<dbReference type="SUPFAM" id="SSF50978">
    <property type="entry name" value="WD40 repeat-like"/>
    <property type="match status" value="1"/>
</dbReference>
<feature type="compositionally biased region" description="Acidic residues" evidence="2">
    <location>
        <begin position="59"/>
        <end position="77"/>
    </location>
</feature>
<comment type="caution">
    <text evidence="3">The sequence shown here is derived from an EMBL/GenBank/DDBJ whole genome shotgun (WGS) entry which is preliminary data.</text>
</comment>
<dbReference type="Proteomes" id="UP000237144">
    <property type="component" value="Unassembled WGS sequence"/>
</dbReference>
<dbReference type="EMBL" id="PJQD01000035">
    <property type="protein sequence ID" value="POY73653.1"/>
    <property type="molecule type" value="Genomic_DNA"/>
</dbReference>
<dbReference type="SMART" id="SM00320">
    <property type="entry name" value="WD40"/>
    <property type="match status" value="5"/>
</dbReference>
<dbReference type="InterPro" id="IPR015943">
    <property type="entry name" value="WD40/YVTN_repeat-like_dom_sf"/>
</dbReference>
<dbReference type="InterPro" id="IPR036322">
    <property type="entry name" value="WD40_repeat_dom_sf"/>
</dbReference>
<keyword evidence="4" id="KW-1185">Reference proteome</keyword>
<feature type="compositionally biased region" description="Acidic residues" evidence="2">
    <location>
        <begin position="36"/>
        <end position="47"/>
    </location>
</feature>
<evidence type="ECO:0000313" key="3">
    <source>
        <dbReference type="EMBL" id="POY73653.1"/>
    </source>
</evidence>
<keyword evidence="1" id="KW-0853">WD repeat</keyword>
<dbReference type="PROSITE" id="PS50082">
    <property type="entry name" value="WD_REPEATS_2"/>
    <property type="match status" value="2"/>
</dbReference>
<feature type="region of interest" description="Disordered" evidence="2">
    <location>
        <begin position="578"/>
        <end position="605"/>
    </location>
</feature>
<protein>
    <submittedName>
        <fullName evidence="3">Uncharacterized protein</fullName>
    </submittedName>
</protein>
<dbReference type="AlphaFoldDB" id="A0A2S5BA54"/>
<dbReference type="PANTHER" id="PTHR19847">
    <property type="entry name" value="DDB1- AND CUL4-ASSOCIATED FACTOR 11"/>
    <property type="match status" value="1"/>
</dbReference>
<sequence>MSIPGHYEPSSGSDLDSDSSFSPAVMNHLEAIAQLSDDDGDENDPDWSPDQGQLAMLAQDDEDDDELDLEETDDDADPGGTHQEQQEQQQQGDANEERGALQIGYDLLAIDDSLVRDRHADRERRPTRRTRKSYYPTVTEPQEAGVRLERGGAFGPTPNKYDTSVRRTWNYSPRSAPDYLRWRELDFRQPRKDVLGDMMLPNTAGVEVSQFTSKVYSGQYSSDGNFFYTACQDFRVYIYDTATPPRVGDKSVTDSSAAARSRHGYLHDWEHRSSLKLTKVVKASPQNCRWTLTDAELSADNEWLIYSSISPRAHMVKTGRGHSSWDSSGSHDDVDHEQEELNFEGGAGRYGGYGGFGIWSLRFSHDAREVVAGASDGQIFVYDVETRRTVLRVLAHQDDVNAVAFGSASDSNLLLSGSDDSFVKVWDRRSLDGEKPSGTCVGHTEGVTFVEPKGDGRYILSNGKDQAAKLFDLRMMMNDVDFDRLRLDRRSFGIDGWDYRQSYYAKPRYQKHPHDNSVMTYRGHAVLRTLIRCHFSPAATTNQRYIYSGSSDGKIHVWSLDGLVVGVLDRAESHPLINQQSGEYNDPSDYELRTTKRPSRRARGSTVRDVSWHPYEPMLMSTAWEEGRGSVAGSIALHEWAGRPRHEALEE</sequence>
<proteinExistence type="predicted"/>
<evidence type="ECO:0000256" key="1">
    <source>
        <dbReference type="PROSITE-ProRule" id="PRU00221"/>
    </source>
</evidence>
<gene>
    <name evidence="3" type="ORF">BMF94_3188</name>
</gene>
<dbReference type="STRING" id="741276.A0A2S5BA54"/>
<dbReference type="PROSITE" id="PS50294">
    <property type="entry name" value="WD_REPEATS_REGION"/>
    <property type="match status" value="1"/>
</dbReference>
<dbReference type="Pfam" id="PF00400">
    <property type="entry name" value="WD40"/>
    <property type="match status" value="5"/>
</dbReference>
<dbReference type="InterPro" id="IPR001680">
    <property type="entry name" value="WD40_rpt"/>
</dbReference>
<dbReference type="PANTHER" id="PTHR19847:SF7">
    <property type="entry name" value="DDB1- AND CUL4-ASSOCIATED FACTOR 11"/>
    <property type="match status" value="1"/>
</dbReference>
<evidence type="ECO:0000256" key="2">
    <source>
        <dbReference type="SAM" id="MobiDB-lite"/>
    </source>
</evidence>
<dbReference type="GO" id="GO:0080008">
    <property type="term" value="C:Cul4-RING E3 ubiquitin ligase complex"/>
    <property type="evidence" value="ECO:0007669"/>
    <property type="project" value="TreeGrafter"/>
</dbReference>
<dbReference type="Gene3D" id="2.130.10.10">
    <property type="entry name" value="YVTN repeat-like/Quinoprotein amine dehydrogenase"/>
    <property type="match status" value="2"/>
</dbReference>
<feature type="repeat" description="WD" evidence="1">
    <location>
        <begin position="358"/>
        <end position="392"/>
    </location>
</feature>
<feature type="compositionally biased region" description="Low complexity" evidence="2">
    <location>
        <begin position="10"/>
        <end position="22"/>
    </location>
</feature>